<reference evidence="1" key="2">
    <citation type="journal article" date="2015" name="Data Brief">
        <title>Shoot transcriptome of the giant reed, Arundo donax.</title>
        <authorList>
            <person name="Barrero R.A."/>
            <person name="Guerrero F.D."/>
            <person name="Moolhuijzen P."/>
            <person name="Goolsby J.A."/>
            <person name="Tidwell J."/>
            <person name="Bellgard S.E."/>
            <person name="Bellgard M.I."/>
        </authorList>
    </citation>
    <scope>NUCLEOTIDE SEQUENCE</scope>
    <source>
        <tissue evidence="1">Shoot tissue taken approximately 20 cm above the soil surface</tissue>
    </source>
</reference>
<organism evidence="1">
    <name type="scientific">Arundo donax</name>
    <name type="common">Giant reed</name>
    <name type="synonym">Donax arundinaceus</name>
    <dbReference type="NCBI Taxonomy" id="35708"/>
    <lineage>
        <taxon>Eukaryota</taxon>
        <taxon>Viridiplantae</taxon>
        <taxon>Streptophyta</taxon>
        <taxon>Embryophyta</taxon>
        <taxon>Tracheophyta</taxon>
        <taxon>Spermatophyta</taxon>
        <taxon>Magnoliopsida</taxon>
        <taxon>Liliopsida</taxon>
        <taxon>Poales</taxon>
        <taxon>Poaceae</taxon>
        <taxon>PACMAD clade</taxon>
        <taxon>Arundinoideae</taxon>
        <taxon>Arundineae</taxon>
        <taxon>Arundo</taxon>
    </lineage>
</organism>
<evidence type="ECO:0000313" key="1">
    <source>
        <dbReference type="EMBL" id="JAE03675.1"/>
    </source>
</evidence>
<sequence length="38" mass="4041">MDIFGGPAMLLPSCPCRVRRWLPGSTLAFVAVSSCMLG</sequence>
<proteinExistence type="predicted"/>
<reference evidence="1" key="1">
    <citation type="submission" date="2014-09" db="EMBL/GenBank/DDBJ databases">
        <authorList>
            <person name="Magalhaes I.L.F."/>
            <person name="Oliveira U."/>
            <person name="Santos F.R."/>
            <person name="Vidigal T.H.D.A."/>
            <person name="Brescovit A.D."/>
            <person name="Santos A.J."/>
        </authorList>
    </citation>
    <scope>NUCLEOTIDE SEQUENCE</scope>
    <source>
        <tissue evidence="1">Shoot tissue taken approximately 20 cm above the soil surface</tissue>
    </source>
</reference>
<name>A0A0A9ESI5_ARUDO</name>
<protein>
    <submittedName>
        <fullName evidence="1">Uncharacterized protein</fullName>
    </submittedName>
</protein>
<accession>A0A0A9ESI5</accession>
<dbReference type="AlphaFoldDB" id="A0A0A9ESI5"/>
<dbReference type="EMBL" id="GBRH01194221">
    <property type="protein sequence ID" value="JAE03675.1"/>
    <property type="molecule type" value="Transcribed_RNA"/>
</dbReference>